<evidence type="ECO:0000256" key="2">
    <source>
        <dbReference type="SAM" id="SignalP"/>
    </source>
</evidence>
<keyword evidence="1" id="KW-1133">Transmembrane helix</keyword>
<proteinExistence type="predicted"/>
<feature type="signal peptide" evidence="2">
    <location>
        <begin position="1"/>
        <end position="20"/>
    </location>
</feature>
<evidence type="ECO:0008006" key="5">
    <source>
        <dbReference type="Google" id="ProtNLM"/>
    </source>
</evidence>
<feature type="transmembrane region" description="Helical" evidence="1">
    <location>
        <begin position="234"/>
        <end position="253"/>
    </location>
</feature>
<evidence type="ECO:0000313" key="3">
    <source>
        <dbReference type="EMBL" id="PJE69108.1"/>
    </source>
</evidence>
<dbReference type="EMBL" id="PFEL01000059">
    <property type="protein sequence ID" value="PJE69108.1"/>
    <property type="molecule type" value="Genomic_DNA"/>
</dbReference>
<keyword evidence="1" id="KW-0812">Transmembrane</keyword>
<feature type="transmembrane region" description="Helical" evidence="1">
    <location>
        <begin position="150"/>
        <end position="177"/>
    </location>
</feature>
<organism evidence="3 4">
    <name type="scientific">Candidatus Shapirobacteria bacterium CG10_big_fil_rev_8_21_14_0_10_38_14</name>
    <dbReference type="NCBI Taxonomy" id="1974483"/>
    <lineage>
        <taxon>Bacteria</taxon>
        <taxon>Candidatus Shapironibacteriota</taxon>
    </lineage>
</organism>
<evidence type="ECO:0000313" key="4">
    <source>
        <dbReference type="Proteomes" id="UP000229500"/>
    </source>
</evidence>
<protein>
    <recommendedName>
        <fullName evidence="5">Glycosyltransferase RgtA/B/C/D-like domain-containing protein</fullName>
    </recommendedName>
</protein>
<feature type="transmembrane region" description="Helical" evidence="1">
    <location>
        <begin position="265"/>
        <end position="291"/>
    </location>
</feature>
<name>A0A2M8L5Q4_9BACT</name>
<feature type="chain" id="PRO_5014857368" description="Glycosyltransferase RgtA/B/C/D-like domain-containing protein" evidence="2">
    <location>
        <begin position="21"/>
        <end position="454"/>
    </location>
</feature>
<comment type="caution">
    <text evidence="3">The sequence shown here is derived from an EMBL/GenBank/DDBJ whole genome shotgun (WGS) entry which is preliminary data.</text>
</comment>
<dbReference type="Proteomes" id="UP000229500">
    <property type="component" value="Unassembled WGS sequence"/>
</dbReference>
<reference evidence="4" key="1">
    <citation type="submission" date="2017-09" db="EMBL/GenBank/DDBJ databases">
        <title>Depth-based differentiation of microbial function through sediment-hosted aquifers and enrichment of novel symbionts in the deep terrestrial subsurface.</title>
        <authorList>
            <person name="Probst A.J."/>
            <person name="Ladd B."/>
            <person name="Jarett J.K."/>
            <person name="Geller-Mcgrath D.E."/>
            <person name="Sieber C.M.K."/>
            <person name="Emerson J.B."/>
            <person name="Anantharaman K."/>
            <person name="Thomas B.C."/>
            <person name="Malmstrom R."/>
            <person name="Stieglmeier M."/>
            <person name="Klingl A."/>
            <person name="Woyke T."/>
            <person name="Ryan C.M."/>
            <person name="Banfield J.F."/>
        </authorList>
    </citation>
    <scope>NUCLEOTIDE SEQUENCE [LARGE SCALE GENOMIC DNA]</scope>
</reference>
<feature type="transmembrane region" description="Helical" evidence="1">
    <location>
        <begin position="110"/>
        <end position="138"/>
    </location>
</feature>
<feature type="transmembrane region" description="Helical" evidence="1">
    <location>
        <begin position="74"/>
        <end position="98"/>
    </location>
</feature>
<dbReference type="AlphaFoldDB" id="A0A2M8L5Q4"/>
<evidence type="ECO:0000256" key="1">
    <source>
        <dbReference type="SAM" id="Phobius"/>
    </source>
</evidence>
<gene>
    <name evidence="3" type="ORF">COU96_01525</name>
</gene>
<keyword evidence="1" id="KW-0472">Membrane</keyword>
<sequence>MKKVILVLFCLTALVFGFQATKDTDFGWHYRCGKELLAGHPCLENNYSYFLPDYKSYYPSFVYDTVLAISYDRFGFAGLSLLNSIILLFCVICLYQLIKGPLWLRATLPLLVLLTPGPSIVLGLRPQVFTFLFFLLTLNIADLALKNYKYLYFLPLLFILWVNTHIGFITGLLLLPGIFLNHSLHNKKLIILPLLMTFLATFINPFSSKVYLEIFRHLQAPLATTIAEWVTPPLFVKGLIFFLVFEIVLILHLTKHLSLPIIINLLIFSVLSLLGIRNLIFLSSFLIIYLSKCIPDKKFLDDRFSILPILMFLLIFSKNLTPTKNFNSKWKNYCIQGQIPYPCKLIKKYPNLKGNVFAMYEWGGFLIWKMPDIKVFADGRTPSWLDKNGNSTYEILLAIIQAQPGWNEKLSETKTNYLLIGPGTFLDLELKQNSKNYDWKELYRDNIAVLYAKI</sequence>
<feature type="transmembrane region" description="Helical" evidence="1">
    <location>
        <begin position="189"/>
        <end position="207"/>
    </location>
</feature>
<keyword evidence="2" id="KW-0732">Signal</keyword>
<accession>A0A2M8L5Q4</accession>